<comment type="caution">
    <text evidence="2">The sequence shown here is derived from an EMBL/GenBank/DDBJ whole genome shotgun (WGS) entry which is preliminary data.</text>
</comment>
<dbReference type="Proteomes" id="UP000241444">
    <property type="component" value="Unassembled WGS sequence"/>
</dbReference>
<feature type="transmembrane region" description="Helical" evidence="1">
    <location>
        <begin position="37"/>
        <end position="58"/>
    </location>
</feature>
<evidence type="ECO:0000256" key="1">
    <source>
        <dbReference type="SAM" id="Phobius"/>
    </source>
</evidence>
<proteinExistence type="predicted"/>
<keyword evidence="1" id="KW-1133">Transmembrane helix</keyword>
<accession>A0A2P7AL93</accession>
<reference evidence="3" key="1">
    <citation type="submission" date="2017-11" db="EMBL/GenBank/DDBJ databases">
        <authorList>
            <person name="Kuznetsova I."/>
            <person name="Sazanova A."/>
            <person name="Chirak E."/>
            <person name="Safronova V."/>
            <person name="Willems A."/>
        </authorList>
    </citation>
    <scope>NUCLEOTIDE SEQUENCE [LARGE SCALE GENOMIC DNA]</scope>
    <source>
        <strain evidence="3">STM 196</strain>
    </source>
</reference>
<feature type="transmembrane region" description="Helical" evidence="1">
    <location>
        <begin position="7"/>
        <end position="31"/>
    </location>
</feature>
<keyword evidence="3" id="KW-1185">Reference proteome</keyword>
<feature type="non-terminal residue" evidence="2">
    <location>
        <position position="83"/>
    </location>
</feature>
<keyword evidence="1" id="KW-0812">Transmembrane</keyword>
<feature type="transmembrane region" description="Helical" evidence="1">
    <location>
        <begin position="65"/>
        <end position="82"/>
    </location>
</feature>
<sequence length="83" mass="8995">MRVIAQILVAIAVSFVIALVTAWAVLALWYRLPLPEFARGGAGGFLVLLGLATIVALFTRMRIPAVAVFLAVFGAILIWWNTI</sequence>
<dbReference type="AlphaFoldDB" id="A0A2P7AL93"/>
<evidence type="ECO:0000313" key="2">
    <source>
        <dbReference type="EMBL" id="PSH54979.1"/>
    </source>
</evidence>
<protein>
    <recommendedName>
        <fullName evidence="4">DUF4175 domain-containing protein</fullName>
    </recommendedName>
</protein>
<name>A0A2P7AL93_9HYPH</name>
<gene>
    <name evidence="2" type="ORF">CU102_28305</name>
</gene>
<organism evidence="2 3">
    <name type="scientific">Phyllobacterium brassicacearum</name>
    <dbReference type="NCBI Taxonomy" id="314235"/>
    <lineage>
        <taxon>Bacteria</taxon>
        <taxon>Pseudomonadati</taxon>
        <taxon>Pseudomonadota</taxon>
        <taxon>Alphaproteobacteria</taxon>
        <taxon>Hyphomicrobiales</taxon>
        <taxon>Phyllobacteriaceae</taxon>
        <taxon>Phyllobacterium</taxon>
    </lineage>
</organism>
<dbReference type="EMBL" id="PGGO01000080">
    <property type="protein sequence ID" value="PSH54979.1"/>
    <property type="molecule type" value="Genomic_DNA"/>
</dbReference>
<evidence type="ECO:0008006" key="4">
    <source>
        <dbReference type="Google" id="ProtNLM"/>
    </source>
</evidence>
<keyword evidence="1" id="KW-0472">Membrane</keyword>
<evidence type="ECO:0000313" key="3">
    <source>
        <dbReference type="Proteomes" id="UP000241444"/>
    </source>
</evidence>